<keyword evidence="3" id="KW-1185">Reference proteome</keyword>
<proteinExistence type="predicted"/>
<evidence type="ECO:0000313" key="3">
    <source>
        <dbReference type="Proteomes" id="UP000254711"/>
    </source>
</evidence>
<reference evidence="2 3" key="1">
    <citation type="submission" date="2018-07" db="EMBL/GenBank/DDBJ databases">
        <title>Dyella solisilvae sp. nov., isolated from the pine and broad-leaved mixed forest soil.</title>
        <authorList>
            <person name="Gao Z."/>
            <person name="Qiu L."/>
        </authorList>
    </citation>
    <scope>NUCLEOTIDE SEQUENCE [LARGE SCALE GENOMIC DNA]</scope>
    <source>
        <strain evidence="2 3">DHG54</strain>
    </source>
</reference>
<dbReference type="OrthoDB" id="5957485at2"/>
<feature type="signal peptide" evidence="1">
    <location>
        <begin position="1"/>
        <end position="24"/>
    </location>
</feature>
<dbReference type="AlphaFoldDB" id="A0A370K4C2"/>
<protein>
    <submittedName>
        <fullName evidence="2">Uncharacterized protein</fullName>
    </submittedName>
</protein>
<dbReference type="NCBIfam" id="NF038353">
    <property type="entry name" value="FxLYD_dom"/>
    <property type="match status" value="1"/>
</dbReference>
<dbReference type="Proteomes" id="UP000254711">
    <property type="component" value="Unassembled WGS sequence"/>
</dbReference>
<dbReference type="EMBL" id="QQSY01000005">
    <property type="protein sequence ID" value="RDI97513.1"/>
    <property type="molecule type" value="Genomic_DNA"/>
</dbReference>
<evidence type="ECO:0000256" key="1">
    <source>
        <dbReference type="SAM" id="SignalP"/>
    </source>
</evidence>
<name>A0A370K4C2_9GAMM</name>
<feature type="chain" id="PRO_5016613269" evidence="1">
    <location>
        <begin position="25"/>
        <end position="117"/>
    </location>
</feature>
<sequence length="117" mass="13085">MRFRLAATALAIAAAFSFSPGTDAFQVGAGRRVRVDSYRVERDVRPGRSWVVGRAVNISGRRLRDVRVRFRLFDARGRQIGWATDGIMDFRAGQRWRFRASAAGNVSRARLASADGR</sequence>
<comment type="caution">
    <text evidence="2">The sequence shown here is derived from an EMBL/GenBank/DDBJ whole genome shotgun (WGS) entry which is preliminary data.</text>
</comment>
<dbReference type="RefSeq" id="WP_114826423.1">
    <property type="nucleotide sequence ID" value="NZ_QQSY01000005.1"/>
</dbReference>
<evidence type="ECO:0000313" key="2">
    <source>
        <dbReference type="EMBL" id="RDI97513.1"/>
    </source>
</evidence>
<organism evidence="2 3">
    <name type="scientific">Dyella solisilvae</name>
    <dbReference type="NCBI Taxonomy" id="1920168"/>
    <lineage>
        <taxon>Bacteria</taxon>
        <taxon>Pseudomonadati</taxon>
        <taxon>Pseudomonadota</taxon>
        <taxon>Gammaproteobacteria</taxon>
        <taxon>Lysobacterales</taxon>
        <taxon>Rhodanobacteraceae</taxon>
        <taxon>Dyella</taxon>
    </lineage>
</organism>
<accession>A0A370K4C2</accession>
<gene>
    <name evidence="2" type="ORF">DVT68_17400</name>
</gene>
<dbReference type="InterPro" id="IPR047676">
    <property type="entry name" value="FxLYD_dom"/>
</dbReference>
<keyword evidence="1" id="KW-0732">Signal</keyword>